<dbReference type="CDD" id="cd06262">
    <property type="entry name" value="metallo-hydrolase-like_MBL-fold"/>
    <property type="match status" value="1"/>
</dbReference>
<dbReference type="SMART" id="SM00849">
    <property type="entry name" value="Lactamase_B"/>
    <property type="match status" value="1"/>
</dbReference>
<name>A0A542ZQR3_9ACTN</name>
<proteinExistence type="predicted"/>
<sequence>MTTEQIADITLTTTVVSQMMNNVYLLERGADRVLIDAANEPERLLEVIGDEPLQTVITTHRHPDHIGALAEVAAATGARLICGRPDKDAIDAATGTTSESVWTGDTIRQGSIELEVIGLVGHTPGAIALALRTEGNPVYLFSGDSLFPGGPGKTNTPGDFTSLMDDLETRIFGVFGDDTVVLPGHGDRTTLGAERPHLGEWRERGW</sequence>
<dbReference type="InterPro" id="IPR051453">
    <property type="entry name" value="MBL_Glyoxalase_II"/>
</dbReference>
<dbReference type="RefSeq" id="WP_142092482.1">
    <property type="nucleotide sequence ID" value="NZ_BAAAMD010000001.1"/>
</dbReference>
<comment type="caution">
    <text evidence="2">The sequence shown here is derived from an EMBL/GenBank/DDBJ whole genome shotgun (WGS) entry which is preliminary data.</text>
</comment>
<evidence type="ECO:0000259" key="1">
    <source>
        <dbReference type="SMART" id="SM00849"/>
    </source>
</evidence>
<dbReference type="PANTHER" id="PTHR46233:SF1">
    <property type="entry name" value="CONSERVED PROTEIN"/>
    <property type="match status" value="1"/>
</dbReference>
<keyword evidence="2" id="KW-0378">Hydrolase</keyword>
<dbReference type="GO" id="GO:0016787">
    <property type="term" value="F:hydrolase activity"/>
    <property type="evidence" value="ECO:0007669"/>
    <property type="project" value="UniProtKB-KW"/>
</dbReference>
<dbReference type="OrthoDB" id="2971563at2"/>
<keyword evidence="3" id="KW-1185">Reference proteome</keyword>
<dbReference type="InterPro" id="IPR036866">
    <property type="entry name" value="RibonucZ/Hydroxyglut_hydro"/>
</dbReference>
<dbReference type="Proteomes" id="UP000316196">
    <property type="component" value="Unassembled WGS sequence"/>
</dbReference>
<gene>
    <name evidence="2" type="ORF">FB460_0452</name>
</gene>
<reference evidence="2 3" key="1">
    <citation type="submission" date="2019-06" db="EMBL/GenBank/DDBJ databases">
        <title>Sequencing the genomes of 1000 actinobacteria strains.</title>
        <authorList>
            <person name="Klenk H.-P."/>
        </authorList>
    </citation>
    <scope>NUCLEOTIDE SEQUENCE [LARGE SCALE GENOMIC DNA]</scope>
    <source>
        <strain evidence="2 3">DSM 8251</strain>
    </source>
</reference>
<protein>
    <submittedName>
        <fullName evidence="2">Glyoxylase-like metal-dependent hydrolase (Beta-lactamase superfamily II)</fullName>
    </submittedName>
</protein>
<accession>A0A542ZQR3</accession>
<dbReference type="SUPFAM" id="SSF56281">
    <property type="entry name" value="Metallo-hydrolase/oxidoreductase"/>
    <property type="match status" value="1"/>
</dbReference>
<organism evidence="2 3">
    <name type="scientific">Propioniferax innocua</name>
    <dbReference type="NCBI Taxonomy" id="1753"/>
    <lineage>
        <taxon>Bacteria</taxon>
        <taxon>Bacillati</taxon>
        <taxon>Actinomycetota</taxon>
        <taxon>Actinomycetes</taxon>
        <taxon>Propionibacteriales</taxon>
        <taxon>Propionibacteriaceae</taxon>
        <taxon>Propioniferax</taxon>
    </lineage>
</organism>
<dbReference type="EMBL" id="VFOR01000001">
    <property type="protein sequence ID" value="TQL62667.1"/>
    <property type="molecule type" value="Genomic_DNA"/>
</dbReference>
<dbReference type="Gene3D" id="3.60.15.10">
    <property type="entry name" value="Ribonuclease Z/Hydroxyacylglutathione hydrolase-like"/>
    <property type="match status" value="1"/>
</dbReference>
<dbReference type="Pfam" id="PF00753">
    <property type="entry name" value="Lactamase_B"/>
    <property type="match status" value="1"/>
</dbReference>
<dbReference type="InterPro" id="IPR001279">
    <property type="entry name" value="Metallo-B-lactamas"/>
</dbReference>
<evidence type="ECO:0000313" key="3">
    <source>
        <dbReference type="Proteomes" id="UP000316196"/>
    </source>
</evidence>
<dbReference type="AlphaFoldDB" id="A0A542ZQR3"/>
<dbReference type="PANTHER" id="PTHR46233">
    <property type="entry name" value="HYDROXYACYLGLUTATHIONE HYDROLASE GLOC"/>
    <property type="match status" value="1"/>
</dbReference>
<evidence type="ECO:0000313" key="2">
    <source>
        <dbReference type="EMBL" id="TQL62667.1"/>
    </source>
</evidence>
<feature type="domain" description="Metallo-beta-lactamase" evidence="1">
    <location>
        <begin position="20"/>
        <end position="185"/>
    </location>
</feature>